<feature type="region of interest" description="Disordered" evidence="1">
    <location>
        <begin position="148"/>
        <end position="248"/>
    </location>
</feature>
<feature type="region of interest" description="Disordered" evidence="1">
    <location>
        <begin position="830"/>
        <end position="850"/>
    </location>
</feature>
<gene>
    <name evidence="3" type="ORF">MCOS_LOCUS6603</name>
</gene>
<dbReference type="InterPro" id="IPR045363">
    <property type="entry name" value="CERK_C"/>
</dbReference>
<dbReference type="GO" id="GO:0016020">
    <property type="term" value="C:membrane"/>
    <property type="evidence" value="ECO:0007669"/>
    <property type="project" value="GOC"/>
</dbReference>
<protein>
    <recommendedName>
        <fullName evidence="2">Ceramide kinase C-terminal domain-containing protein</fullName>
    </recommendedName>
</protein>
<dbReference type="InterPro" id="IPR016064">
    <property type="entry name" value="NAD/diacylglycerol_kinase_sf"/>
</dbReference>
<evidence type="ECO:0000313" key="4">
    <source>
        <dbReference type="Proteomes" id="UP000267029"/>
    </source>
</evidence>
<feature type="compositionally biased region" description="Basic and acidic residues" evidence="1">
    <location>
        <begin position="181"/>
        <end position="225"/>
    </location>
</feature>
<feature type="compositionally biased region" description="Low complexity" evidence="1">
    <location>
        <begin position="1320"/>
        <end position="1333"/>
    </location>
</feature>
<feature type="domain" description="Ceramide kinase C-terminal" evidence="2">
    <location>
        <begin position="1363"/>
        <end position="1487"/>
    </location>
</feature>
<feature type="compositionally biased region" description="Low complexity" evidence="1">
    <location>
        <begin position="920"/>
        <end position="942"/>
    </location>
</feature>
<feature type="compositionally biased region" description="Polar residues" evidence="1">
    <location>
        <begin position="232"/>
        <end position="241"/>
    </location>
</feature>
<dbReference type="PANTHER" id="PTHR12358">
    <property type="entry name" value="SPHINGOSINE KINASE"/>
    <property type="match status" value="1"/>
</dbReference>
<proteinExistence type="predicted"/>
<feature type="compositionally biased region" description="Polar residues" evidence="1">
    <location>
        <begin position="690"/>
        <end position="702"/>
    </location>
</feature>
<reference evidence="3 4" key="1">
    <citation type="submission" date="2018-10" db="EMBL/GenBank/DDBJ databases">
        <authorList>
            <consortium name="Pathogen Informatics"/>
        </authorList>
    </citation>
    <scope>NUCLEOTIDE SEQUENCE [LARGE SCALE GENOMIC DNA]</scope>
</reference>
<name>A0A158QUQ5_MESCO</name>
<dbReference type="OrthoDB" id="530923at2759"/>
<evidence type="ECO:0000313" key="3">
    <source>
        <dbReference type="EMBL" id="VDD80600.1"/>
    </source>
</evidence>
<evidence type="ECO:0000256" key="1">
    <source>
        <dbReference type="SAM" id="MobiDB-lite"/>
    </source>
</evidence>
<dbReference type="GO" id="GO:0006672">
    <property type="term" value="P:ceramide metabolic process"/>
    <property type="evidence" value="ECO:0007669"/>
    <property type="project" value="TreeGrafter"/>
</dbReference>
<feature type="region of interest" description="Disordered" evidence="1">
    <location>
        <begin position="913"/>
        <end position="948"/>
    </location>
</feature>
<dbReference type="STRING" id="53468.A0A158QUQ5"/>
<dbReference type="GO" id="GO:0001729">
    <property type="term" value="F:ceramide kinase activity"/>
    <property type="evidence" value="ECO:0007669"/>
    <property type="project" value="TreeGrafter"/>
</dbReference>
<feature type="compositionally biased region" description="Polar residues" evidence="1">
    <location>
        <begin position="713"/>
        <end position="736"/>
    </location>
</feature>
<dbReference type="InterPro" id="IPR050187">
    <property type="entry name" value="Lipid_Phosphate_FormReg"/>
</dbReference>
<dbReference type="Proteomes" id="UP000267029">
    <property type="component" value="Unassembled WGS sequence"/>
</dbReference>
<evidence type="ECO:0000259" key="2">
    <source>
        <dbReference type="Pfam" id="PF19280"/>
    </source>
</evidence>
<dbReference type="Pfam" id="PF19280">
    <property type="entry name" value="CERK_C"/>
    <property type="match status" value="1"/>
</dbReference>
<dbReference type="Gene3D" id="2.60.200.40">
    <property type="match status" value="1"/>
</dbReference>
<dbReference type="PANTHER" id="PTHR12358:SF111">
    <property type="entry name" value="CERAMIDE KINASE, ISOFORM A"/>
    <property type="match status" value="1"/>
</dbReference>
<dbReference type="EMBL" id="UXSR01005277">
    <property type="protein sequence ID" value="VDD80600.1"/>
    <property type="molecule type" value="Genomic_DNA"/>
</dbReference>
<keyword evidence="4" id="KW-1185">Reference proteome</keyword>
<feature type="compositionally biased region" description="Polar residues" evidence="1">
    <location>
        <begin position="153"/>
        <end position="167"/>
    </location>
</feature>
<feature type="region of interest" description="Disordered" evidence="1">
    <location>
        <begin position="1290"/>
        <end position="1333"/>
    </location>
</feature>
<organism evidence="3 4">
    <name type="scientific">Mesocestoides corti</name>
    <name type="common">Flatworm</name>
    <dbReference type="NCBI Taxonomy" id="53468"/>
    <lineage>
        <taxon>Eukaryota</taxon>
        <taxon>Metazoa</taxon>
        <taxon>Spiralia</taxon>
        <taxon>Lophotrochozoa</taxon>
        <taxon>Platyhelminthes</taxon>
        <taxon>Cestoda</taxon>
        <taxon>Eucestoda</taxon>
        <taxon>Cyclophyllidea</taxon>
        <taxon>Mesocestoididae</taxon>
        <taxon>Mesocestoides</taxon>
    </lineage>
</organism>
<feature type="region of interest" description="Disordered" evidence="1">
    <location>
        <begin position="665"/>
        <end position="747"/>
    </location>
</feature>
<dbReference type="SUPFAM" id="SSF111331">
    <property type="entry name" value="NAD kinase/diacylglycerol kinase-like"/>
    <property type="match status" value="1"/>
</dbReference>
<sequence>MDSLRDYVWMEYVMEMTPDKVRTVFGDSRVKTAGLKTGCKLEVTKRVLNRLTSPGTWTRLSIIRVTGPDDQSISQFNRLIESWIPVYSTRKEYPKRASLTLLTKSHDNLEFRKLRILPQESLQPTHVRQKKDDSLLMNSYLTDYRRVCDPEGKSSSQRSSVRNFTAESTDRMKQVTGNKVSESEQKLRESARLSLGKLDKKPRQSRSLDPRRSLPTDSDIHRGLLKDPLPTSRKSTNQRLSQVKKGNLSAVKSSVGENMLEPLPQSRHDAISTFNDTQEFCENPIVPTHQDWKPSMEHQTSSIHKTEVAVNHSPIFQTCVAEMEVYGSSFSTLPIERCPEETTGVASTVEQDCKLRNLAEHLGGVLDEGATVLANRLSEQSCSMPGAEILSAQPSHVTDGEIVDSTFATLPVVQCPEQKKHINPIVEANFGAQNLAEHFNYVLGNEATLLLVNCSTGGRSGKEVEILIEKSHSVPTYVTDVGADSSIVSIPLVITTRKRDENLDHIKETNDKEQNLTGHSECVVNEGSAVLTVNRSEVIMTESPAPPALIPDTEAVDYCESLVLTQHQEQGKTTNTVEAAIRVQGLIEHVDGVLGGEATASSVSGFTKTDQPNTWKHLEMVGISPTPTSLHCDPIHVFSDHIVIAKAPQYGNQSPRDWALEEGITNPLDQNGQSCEKDISYGQFKGGIGSPTSPSDSENKQPGVSHDGPDAVNFTNLSRTDLCRPQSSSFPEQATSPCDLPSPPSESEIFIEASGNGLYLEAKCLPTPPEPNLEEFRKDNAGMEHVANEEGHLGTEDARSFEDAANKSEIMTSYVVNTPDELSFKSLQQSSALPRGLKEPVGDDETKDLPGAFNEIEDYVVEDVTSSYKNRALSTTPPLASLSIKLNSPPALSKQQPWQIMVQTSLGGLRATSVSPAQNSLPSPTSSIPVLSLSPVEPPSSTGSDSREIRSWELKLDRQNRSAVTSPSHYDVLVDISAAKSDGFRYSKSDGPSRNHFNNEMGHESNHNVSTVVSVELDDVATQENAHNATELTNIGQMESPISITLVTELQDEGCGTSSLESFYHVAVTKRDDTLPELTSNLSSTNTVIHSVHGTENVETAALHIALDSECRCGMSLSDLPRERGSHVSPSLLSRYSKMSDPPAESCAVLPMVLISVSQDIGVDVLAIHDLSTKEFLRYTVSLLGYGFHGDILDPSERIRWLGPFRYDVVGAIEWLKLASYKCRIAYVSSISSTPLDTGMCAASNMKAKFLRYVQPDNSAVISTCNINAVLAVNCPVCLKLDSECEDGNLASESPQAKTDALLDKTDDDRHSPLTKGGDESSSPPESCPPFAASSSCQPWHTCSEPPWDDINAANSEIGEFSENIGRSPWRVTTGRFVAVNAFLISCRCSKSPWGPAPSAHLGDGCLDLILVRRCSRYQYLRYLLYLTERRKGKHAGHLRLPFVEAYRVCAFQLQALDRDGVPVASENIAAQGTSVWCVDGEVLRNPNIICW</sequence>
<accession>A0A158QUQ5</accession>
<feature type="compositionally biased region" description="Basic and acidic residues" evidence="1">
    <location>
        <begin position="1301"/>
        <end position="1312"/>
    </location>
</feature>